<evidence type="ECO:0000256" key="8">
    <source>
        <dbReference type="ARBA" id="ARBA00049202"/>
    </source>
</evidence>
<dbReference type="PANTHER" id="PTHR48418">
    <property type="entry name" value="TRNA WYBUTOSINE-SYNTHESIZING PROTEIN 3"/>
    <property type="match status" value="1"/>
</dbReference>
<dbReference type="Proteomes" id="UP000799537">
    <property type="component" value="Unassembled WGS sequence"/>
</dbReference>
<evidence type="ECO:0000313" key="11">
    <source>
        <dbReference type="EMBL" id="KAF2172218.1"/>
    </source>
</evidence>
<organism evidence="11 12">
    <name type="scientific">Zasmidium cellare ATCC 36951</name>
    <dbReference type="NCBI Taxonomy" id="1080233"/>
    <lineage>
        <taxon>Eukaryota</taxon>
        <taxon>Fungi</taxon>
        <taxon>Dikarya</taxon>
        <taxon>Ascomycota</taxon>
        <taxon>Pezizomycotina</taxon>
        <taxon>Dothideomycetes</taxon>
        <taxon>Dothideomycetidae</taxon>
        <taxon>Mycosphaerellales</taxon>
        <taxon>Mycosphaerellaceae</taxon>
        <taxon>Zasmidium</taxon>
    </lineage>
</organism>
<keyword evidence="5" id="KW-0949">S-adenosyl-L-methionine</keyword>
<evidence type="ECO:0000313" key="12">
    <source>
        <dbReference type="Proteomes" id="UP000799537"/>
    </source>
</evidence>
<dbReference type="EMBL" id="ML993581">
    <property type="protein sequence ID" value="KAF2172218.1"/>
    <property type="molecule type" value="Genomic_DNA"/>
</dbReference>
<evidence type="ECO:0000256" key="4">
    <source>
        <dbReference type="ARBA" id="ARBA00022679"/>
    </source>
</evidence>
<dbReference type="GO" id="GO:0032259">
    <property type="term" value="P:methylation"/>
    <property type="evidence" value="ECO:0007669"/>
    <property type="project" value="UniProtKB-KW"/>
</dbReference>
<evidence type="ECO:0000256" key="3">
    <source>
        <dbReference type="ARBA" id="ARBA00022603"/>
    </source>
</evidence>
<dbReference type="InterPro" id="IPR003827">
    <property type="entry name" value="tRNA_yW-synthesising"/>
</dbReference>
<dbReference type="GeneID" id="54564667"/>
<keyword evidence="3" id="KW-0489">Methyltransferase</keyword>
<evidence type="ECO:0000256" key="2">
    <source>
        <dbReference type="ARBA" id="ARBA00012750"/>
    </source>
</evidence>
<sequence length="332" mass="35844">MPSRFDEKKAKTLAQLSAPEEAYSDLSPKGSVDRGVRELCAEINALDGFVTTSSCAGRMAVYLEGGQQKILPDEDIDNATIATAATTSTAGSGKGGGEWLFVSHDPLELDATTGGLMKLFGMDPDTKPSTPSTLTGIRFVHFRFEPLILHILTSSLQHAQTAHAAGLSAGFRESGISSIAGTDPTPIVAVRTQGLFLSSIIGYQEQGQGVDPSSSATIKPMVTEEYLATLVQLANRRFLTNEERKQRFRRALLKPEKTLLDVSKATSSWEPAEERRERKRAEGLRIRDAIRRRGGATAAAVSKSEPRGEAAKGDEEDYHTGGLDFEPDVRPP</sequence>
<reference evidence="11" key="1">
    <citation type="journal article" date="2020" name="Stud. Mycol.">
        <title>101 Dothideomycetes genomes: a test case for predicting lifestyles and emergence of pathogens.</title>
        <authorList>
            <person name="Haridas S."/>
            <person name="Albert R."/>
            <person name="Binder M."/>
            <person name="Bloem J."/>
            <person name="Labutti K."/>
            <person name="Salamov A."/>
            <person name="Andreopoulos B."/>
            <person name="Baker S."/>
            <person name="Barry K."/>
            <person name="Bills G."/>
            <person name="Bluhm B."/>
            <person name="Cannon C."/>
            <person name="Castanera R."/>
            <person name="Culley D."/>
            <person name="Daum C."/>
            <person name="Ezra D."/>
            <person name="Gonzalez J."/>
            <person name="Henrissat B."/>
            <person name="Kuo A."/>
            <person name="Liang C."/>
            <person name="Lipzen A."/>
            <person name="Lutzoni F."/>
            <person name="Magnuson J."/>
            <person name="Mondo S."/>
            <person name="Nolan M."/>
            <person name="Ohm R."/>
            <person name="Pangilinan J."/>
            <person name="Park H.-J."/>
            <person name="Ramirez L."/>
            <person name="Alfaro M."/>
            <person name="Sun H."/>
            <person name="Tritt A."/>
            <person name="Yoshinaga Y."/>
            <person name="Zwiers L.-H."/>
            <person name="Turgeon B."/>
            <person name="Goodwin S."/>
            <person name="Spatafora J."/>
            <person name="Crous P."/>
            <person name="Grigoriev I."/>
        </authorList>
    </citation>
    <scope>NUCLEOTIDE SEQUENCE</scope>
    <source>
        <strain evidence="11">ATCC 36951</strain>
    </source>
</reference>
<dbReference type="Pfam" id="PF02676">
    <property type="entry name" value="TYW3"/>
    <property type="match status" value="1"/>
</dbReference>
<keyword evidence="6" id="KW-0819">tRNA processing</keyword>
<dbReference type="Gene3D" id="3.30.1960.10">
    <property type="entry name" value="tRNA wybutosine-synthesizing-like"/>
    <property type="match status" value="1"/>
</dbReference>
<dbReference type="PANTHER" id="PTHR48418:SF1">
    <property type="entry name" value="TRNA WYBUTOSINE-SYNTHESIZING PROTEIN 3"/>
    <property type="match status" value="1"/>
</dbReference>
<evidence type="ECO:0000256" key="1">
    <source>
        <dbReference type="ARBA" id="ARBA00008569"/>
    </source>
</evidence>
<evidence type="ECO:0000256" key="9">
    <source>
        <dbReference type="SAM" id="MobiDB-lite"/>
    </source>
</evidence>
<name>A0A6A6D1C3_ZASCE</name>
<evidence type="ECO:0000256" key="7">
    <source>
        <dbReference type="ARBA" id="ARBA00030554"/>
    </source>
</evidence>
<evidence type="ECO:0000256" key="5">
    <source>
        <dbReference type="ARBA" id="ARBA00022691"/>
    </source>
</evidence>
<dbReference type="AlphaFoldDB" id="A0A6A6D1C3"/>
<dbReference type="GO" id="GO:0008168">
    <property type="term" value="F:methyltransferase activity"/>
    <property type="evidence" value="ECO:0007669"/>
    <property type="project" value="UniProtKB-KW"/>
</dbReference>
<dbReference type="InterPro" id="IPR036602">
    <property type="entry name" value="tRNA_yW-synthesising-like_sf"/>
</dbReference>
<dbReference type="GO" id="GO:0008033">
    <property type="term" value="P:tRNA processing"/>
    <property type="evidence" value="ECO:0007669"/>
    <property type="project" value="UniProtKB-KW"/>
</dbReference>
<feature type="region of interest" description="Disordered" evidence="9">
    <location>
        <begin position="263"/>
        <end position="282"/>
    </location>
</feature>
<evidence type="ECO:0000259" key="10">
    <source>
        <dbReference type="Pfam" id="PF02676"/>
    </source>
</evidence>
<dbReference type="EC" id="2.1.1.282" evidence="2"/>
<proteinExistence type="inferred from homology"/>
<gene>
    <name evidence="11" type="ORF">M409DRAFT_49942</name>
</gene>
<feature type="compositionally biased region" description="Basic and acidic residues" evidence="9">
    <location>
        <begin position="272"/>
        <end position="282"/>
    </location>
</feature>
<keyword evidence="12" id="KW-1185">Reference proteome</keyword>
<dbReference type="RefSeq" id="XP_033673107.1">
    <property type="nucleotide sequence ID" value="XM_033811395.1"/>
</dbReference>
<comment type="similarity">
    <text evidence="1">Belongs to the TYW3 family.</text>
</comment>
<dbReference type="OrthoDB" id="263283at2759"/>
<feature type="compositionally biased region" description="Basic and acidic residues" evidence="9">
    <location>
        <begin position="304"/>
        <end position="313"/>
    </location>
</feature>
<feature type="region of interest" description="Disordered" evidence="9">
    <location>
        <begin position="293"/>
        <end position="332"/>
    </location>
</feature>
<comment type="catalytic activity">
    <reaction evidence="8">
        <text>4-demethyl-7-[(3S)-3-amino-3-carboxypropyl]wyosine(37) in tRNA(Phe) + S-adenosyl-L-methionine = 7-[(3S)-3-amino-3-carboxypropyl]wyosine(37) in tRNA(Phe) + S-adenosyl-L-homocysteine + H(+)</text>
        <dbReference type="Rhea" id="RHEA:36635"/>
        <dbReference type="Rhea" id="RHEA-COMP:10378"/>
        <dbReference type="Rhea" id="RHEA-COMP:10379"/>
        <dbReference type="ChEBI" id="CHEBI:15378"/>
        <dbReference type="ChEBI" id="CHEBI:57856"/>
        <dbReference type="ChEBI" id="CHEBI:59789"/>
        <dbReference type="ChEBI" id="CHEBI:73543"/>
        <dbReference type="ChEBI" id="CHEBI:73550"/>
        <dbReference type="EC" id="2.1.1.282"/>
    </reaction>
</comment>
<feature type="domain" description="tRNA wybutosine-synthesizing protein" evidence="10">
    <location>
        <begin position="7"/>
        <end position="253"/>
    </location>
</feature>
<accession>A0A6A6D1C3</accession>
<protein>
    <recommendedName>
        <fullName evidence="2">tRNA(Phe) 7-[(3-amino-3-carboxypropyl)-4-demethylwyosine(37)-N(4)]-methyltransferase</fullName>
        <ecNumber evidence="2">2.1.1.282</ecNumber>
    </recommendedName>
    <alternativeName>
        <fullName evidence="7">tRNA(Phe) 7-((3-amino-3-carboxypropyl)-4-demethylwyosine(37)-N(4))-methyltransferase</fullName>
    </alternativeName>
</protein>
<dbReference type="SUPFAM" id="SSF111278">
    <property type="entry name" value="SSo0622-like"/>
    <property type="match status" value="1"/>
</dbReference>
<evidence type="ECO:0000256" key="6">
    <source>
        <dbReference type="ARBA" id="ARBA00022694"/>
    </source>
</evidence>
<keyword evidence="4" id="KW-0808">Transferase</keyword>